<evidence type="ECO:0000313" key="1">
    <source>
        <dbReference type="EMBL" id="MBP2371542.1"/>
    </source>
</evidence>
<organism evidence="1 2">
    <name type="scientific">Pseudonocardia parietis</name>
    <dbReference type="NCBI Taxonomy" id="570936"/>
    <lineage>
        <taxon>Bacteria</taxon>
        <taxon>Bacillati</taxon>
        <taxon>Actinomycetota</taxon>
        <taxon>Actinomycetes</taxon>
        <taxon>Pseudonocardiales</taxon>
        <taxon>Pseudonocardiaceae</taxon>
        <taxon>Pseudonocardia</taxon>
    </lineage>
</organism>
<dbReference type="RefSeq" id="WP_210036691.1">
    <property type="nucleotide sequence ID" value="NZ_JAGINU010000003.1"/>
</dbReference>
<name>A0ABS4W5Q2_9PSEU</name>
<evidence type="ECO:0000313" key="2">
    <source>
        <dbReference type="Proteomes" id="UP001519295"/>
    </source>
</evidence>
<keyword evidence="2" id="KW-1185">Reference proteome</keyword>
<protein>
    <submittedName>
        <fullName evidence="1">Uncharacterized protein</fullName>
    </submittedName>
</protein>
<dbReference type="Proteomes" id="UP001519295">
    <property type="component" value="Unassembled WGS sequence"/>
</dbReference>
<accession>A0ABS4W5Q2</accession>
<proteinExistence type="predicted"/>
<sequence>MSTPDRHVVHGRTVLNRAAICATFGVAVSTAERWWRDRATNGHPPVAYREGRRQWWDEQAMRAFVDTGRGEPDQLVHEGRTLLGRAALARRYRVSEQYLTDLYHRRVDNGHPAPVTRHGRRLYWDPDLTDSWWEQRQAAQRATLTPVDRNGDPDELLDLTAAAAVLGYEDAGTLRAYISRDDPYFPNPDAVDEDGRRRYTRRTLWQFADRRSRPGRAGHPRPAR</sequence>
<gene>
    <name evidence="1" type="ORF">JOF36_007315</name>
</gene>
<comment type="caution">
    <text evidence="1">The sequence shown here is derived from an EMBL/GenBank/DDBJ whole genome shotgun (WGS) entry which is preliminary data.</text>
</comment>
<dbReference type="EMBL" id="JAGINU010000003">
    <property type="protein sequence ID" value="MBP2371542.1"/>
    <property type="molecule type" value="Genomic_DNA"/>
</dbReference>
<reference evidence="1 2" key="1">
    <citation type="submission" date="2021-03" db="EMBL/GenBank/DDBJ databases">
        <title>Sequencing the genomes of 1000 actinobacteria strains.</title>
        <authorList>
            <person name="Klenk H.-P."/>
        </authorList>
    </citation>
    <scope>NUCLEOTIDE SEQUENCE [LARGE SCALE GENOMIC DNA]</scope>
    <source>
        <strain evidence="1 2">DSM 45256</strain>
    </source>
</reference>